<keyword evidence="3 5" id="KW-1133">Transmembrane helix</keyword>
<evidence type="ECO:0000313" key="6">
    <source>
        <dbReference type="EMBL" id="NXQ36884.1"/>
    </source>
</evidence>
<comment type="subcellular location">
    <subcellularLocation>
        <location evidence="1">Membrane</location>
        <topology evidence="1">Multi-pass membrane protein</topology>
    </subcellularLocation>
</comment>
<feature type="transmembrane region" description="Helical" evidence="5">
    <location>
        <begin position="56"/>
        <end position="77"/>
    </location>
</feature>
<proteinExistence type="predicted"/>
<reference evidence="6 7" key="1">
    <citation type="submission" date="2019-09" db="EMBL/GenBank/DDBJ databases">
        <title>Bird 10,000 Genomes (B10K) Project - Family phase.</title>
        <authorList>
            <person name="Zhang G."/>
        </authorList>
    </citation>
    <scope>NUCLEOTIDE SEQUENCE [LARGE SCALE GENOMIC DNA]</scope>
    <source>
        <strain evidence="6">B10K-DU-001-15</strain>
        <tissue evidence="6">Muscle</tissue>
    </source>
</reference>
<accession>A0A7L2CJN1</accession>
<comment type="caution">
    <text evidence="6">The sequence shown here is derived from an EMBL/GenBank/DDBJ whole genome shotgun (WGS) entry which is preliminary data.</text>
</comment>
<dbReference type="GO" id="GO:0016020">
    <property type="term" value="C:membrane"/>
    <property type="evidence" value="ECO:0007669"/>
    <property type="project" value="UniProtKB-SubCell"/>
</dbReference>
<dbReference type="Pfam" id="PF00335">
    <property type="entry name" value="Tetraspanin"/>
    <property type="match status" value="1"/>
</dbReference>
<gene>
    <name evidence="6" type="primary">Tspan18_1</name>
    <name evidence="6" type="ORF">ALACHE_R10461</name>
</gene>
<dbReference type="Proteomes" id="UP000571582">
    <property type="component" value="Unassembled WGS sequence"/>
</dbReference>
<keyword evidence="4 5" id="KW-0472">Membrane</keyword>
<keyword evidence="2 5" id="KW-0812">Transmembrane</keyword>
<dbReference type="InterPro" id="IPR018499">
    <property type="entry name" value="Tetraspanin/Peripherin"/>
</dbReference>
<evidence type="ECO:0000256" key="3">
    <source>
        <dbReference type="ARBA" id="ARBA00022989"/>
    </source>
</evidence>
<evidence type="ECO:0000256" key="5">
    <source>
        <dbReference type="SAM" id="Phobius"/>
    </source>
</evidence>
<sequence>VPMGVLTCMKYLMFIFNVLVFAGGTCLAALGVWVAVDPAGFQDIVAARAVLSTGAWLLLAVGIALALLGFLGCCGALRRSRPLLLL</sequence>
<organism evidence="6 7">
    <name type="scientific">Alaudala cheleensis</name>
    <name type="common">Asian short-toed lark</name>
    <dbReference type="NCBI Taxonomy" id="670337"/>
    <lineage>
        <taxon>Eukaryota</taxon>
        <taxon>Metazoa</taxon>
        <taxon>Chordata</taxon>
        <taxon>Craniata</taxon>
        <taxon>Vertebrata</taxon>
        <taxon>Euteleostomi</taxon>
        <taxon>Archelosauria</taxon>
        <taxon>Archosauria</taxon>
        <taxon>Dinosauria</taxon>
        <taxon>Saurischia</taxon>
        <taxon>Theropoda</taxon>
        <taxon>Coelurosauria</taxon>
        <taxon>Aves</taxon>
        <taxon>Neognathae</taxon>
        <taxon>Neoaves</taxon>
        <taxon>Telluraves</taxon>
        <taxon>Australaves</taxon>
        <taxon>Passeriformes</taxon>
        <taxon>Sylvioidea</taxon>
        <taxon>Alaudidae</taxon>
        <taxon>Alaudala</taxon>
    </lineage>
</organism>
<dbReference type="AlphaFoldDB" id="A0A7L2CJN1"/>
<feature type="non-terminal residue" evidence="6">
    <location>
        <position position="86"/>
    </location>
</feature>
<keyword evidence="7" id="KW-1185">Reference proteome</keyword>
<evidence type="ECO:0000256" key="4">
    <source>
        <dbReference type="ARBA" id="ARBA00023136"/>
    </source>
</evidence>
<dbReference type="PRINTS" id="PR00259">
    <property type="entry name" value="TMFOUR"/>
</dbReference>
<name>A0A7L2CJN1_9PASS</name>
<evidence type="ECO:0000313" key="7">
    <source>
        <dbReference type="Proteomes" id="UP000571582"/>
    </source>
</evidence>
<evidence type="ECO:0000256" key="2">
    <source>
        <dbReference type="ARBA" id="ARBA00022692"/>
    </source>
</evidence>
<evidence type="ECO:0000256" key="1">
    <source>
        <dbReference type="ARBA" id="ARBA00004141"/>
    </source>
</evidence>
<dbReference type="EMBL" id="VWYE01029086">
    <property type="protein sequence ID" value="NXQ36884.1"/>
    <property type="molecule type" value="Genomic_DNA"/>
</dbReference>
<feature type="non-terminal residue" evidence="6">
    <location>
        <position position="1"/>
    </location>
</feature>
<protein>
    <submittedName>
        <fullName evidence="6">TSN18 protein</fullName>
    </submittedName>
</protein>
<feature type="transmembrane region" description="Helical" evidence="5">
    <location>
        <begin position="12"/>
        <end position="36"/>
    </location>
</feature>